<evidence type="ECO:0000256" key="1">
    <source>
        <dbReference type="ARBA" id="ARBA00023002"/>
    </source>
</evidence>
<dbReference type="PANTHER" id="PTHR48083:SF28">
    <property type="entry name" value="ACYL-COA DEHYDROGENASE FAMILY PROTEIN (AFU_ORTHOLOGUE AFUA_6G10880)-RELATED"/>
    <property type="match status" value="1"/>
</dbReference>
<dbReference type="InterPro" id="IPR046373">
    <property type="entry name" value="Acyl-CoA_Oxase/DH_mid-dom_sf"/>
</dbReference>
<keyword evidence="1" id="KW-0560">Oxidoreductase</keyword>
<sequence length="184" mass="18834">MLAILEEIVLAGGSSGLISALFSHGIATLHIVASGNRNLIERFARPALEGRTIGSLGITEPGGGSDVAGIRTTARREGDEYVSDGAKLYITSGTRADFVTTAVRTGGPGAAGISLIVVPTGTPGFTVPRKLDKMAGCARTPPSCSPTTCGVPAANPAGEENSEFAQIAQQFQGERPPSRRATTL</sequence>
<keyword evidence="4" id="KW-1185">Reference proteome</keyword>
<organism evidence="3 4">
    <name type="scientific">Rhodococcus ruber BKS 20-38</name>
    <dbReference type="NCBI Taxonomy" id="1278076"/>
    <lineage>
        <taxon>Bacteria</taxon>
        <taxon>Bacillati</taxon>
        <taxon>Actinomycetota</taxon>
        <taxon>Actinomycetes</taxon>
        <taxon>Mycobacteriales</taxon>
        <taxon>Nocardiaceae</taxon>
        <taxon>Rhodococcus</taxon>
    </lineage>
</organism>
<dbReference type="GO" id="GO:0003995">
    <property type="term" value="F:acyl-CoA dehydrogenase activity"/>
    <property type="evidence" value="ECO:0007669"/>
    <property type="project" value="InterPro"/>
</dbReference>
<dbReference type="EMBL" id="AOEX01000059">
    <property type="protein sequence ID" value="EME61889.1"/>
    <property type="molecule type" value="Genomic_DNA"/>
</dbReference>
<reference evidence="3 4" key="1">
    <citation type="journal article" date="2013" name="Genome Announc.">
        <title>Draft Genome Sequence of Rhodococcus ruber Strain BKS 20-38.</title>
        <authorList>
            <person name="Bala M."/>
            <person name="Kumar S."/>
            <person name="Raghava G.P."/>
            <person name="Mayilraj S."/>
        </authorList>
    </citation>
    <scope>NUCLEOTIDE SEQUENCE [LARGE SCALE GENOMIC DNA]</scope>
    <source>
        <strain evidence="3 4">BKS 20-38</strain>
    </source>
</reference>
<dbReference type="AlphaFoldDB" id="M2ZNC4"/>
<evidence type="ECO:0000313" key="4">
    <source>
        <dbReference type="Proteomes" id="UP000011731"/>
    </source>
</evidence>
<dbReference type="Proteomes" id="UP000011731">
    <property type="component" value="Unassembled WGS sequence"/>
</dbReference>
<dbReference type="InterPro" id="IPR006089">
    <property type="entry name" value="Acyl-CoA_DH_CS"/>
</dbReference>
<gene>
    <name evidence="3" type="ORF">G352_18832</name>
</gene>
<feature type="domain" description="Acyl-CoA oxidase/dehydrogenase middle" evidence="2">
    <location>
        <begin position="56"/>
        <end position="135"/>
    </location>
</feature>
<dbReference type="PANTHER" id="PTHR48083">
    <property type="entry name" value="MEDIUM-CHAIN SPECIFIC ACYL-COA DEHYDROGENASE, MITOCHONDRIAL-RELATED"/>
    <property type="match status" value="1"/>
</dbReference>
<evidence type="ECO:0000313" key="3">
    <source>
        <dbReference type="EMBL" id="EME61889.1"/>
    </source>
</evidence>
<dbReference type="SUPFAM" id="SSF56645">
    <property type="entry name" value="Acyl-CoA dehydrogenase NM domain-like"/>
    <property type="match status" value="1"/>
</dbReference>
<dbReference type="PATRIC" id="fig|1278076.4.peg.3878"/>
<dbReference type="GO" id="GO:0050660">
    <property type="term" value="F:flavin adenine dinucleotide binding"/>
    <property type="evidence" value="ECO:0007669"/>
    <property type="project" value="InterPro"/>
</dbReference>
<comment type="caution">
    <text evidence="3">The sequence shown here is derived from an EMBL/GenBank/DDBJ whole genome shotgun (WGS) entry which is preliminary data.</text>
</comment>
<dbReference type="InterPro" id="IPR050741">
    <property type="entry name" value="Acyl-CoA_dehydrogenase"/>
</dbReference>
<proteinExistence type="predicted"/>
<dbReference type="Gene3D" id="2.40.110.10">
    <property type="entry name" value="Butyryl-CoA Dehydrogenase, subunit A, domain 2"/>
    <property type="match status" value="1"/>
</dbReference>
<evidence type="ECO:0000259" key="2">
    <source>
        <dbReference type="Pfam" id="PF02770"/>
    </source>
</evidence>
<protein>
    <submittedName>
        <fullName evidence="3">Acyl-CoA dehydrogenase</fullName>
    </submittedName>
</protein>
<dbReference type="Pfam" id="PF02770">
    <property type="entry name" value="Acyl-CoA_dh_M"/>
    <property type="match status" value="1"/>
</dbReference>
<name>M2ZNC4_9NOCA</name>
<dbReference type="InterPro" id="IPR037069">
    <property type="entry name" value="AcylCoA_DH/ox_N_sf"/>
</dbReference>
<dbReference type="GO" id="GO:0033539">
    <property type="term" value="P:fatty acid beta-oxidation using acyl-CoA dehydrogenase"/>
    <property type="evidence" value="ECO:0007669"/>
    <property type="project" value="TreeGrafter"/>
</dbReference>
<dbReference type="PROSITE" id="PS00072">
    <property type="entry name" value="ACYL_COA_DH_1"/>
    <property type="match status" value="1"/>
</dbReference>
<dbReference type="GO" id="GO:0005737">
    <property type="term" value="C:cytoplasm"/>
    <property type="evidence" value="ECO:0007669"/>
    <property type="project" value="TreeGrafter"/>
</dbReference>
<dbReference type="InterPro" id="IPR009100">
    <property type="entry name" value="AcylCoA_DH/oxidase_NM_dom_sf"/>
</dbReference>
<dbReference type="InterPro" id="IPR006091">
    <property type="entry name" value="Acyl-CoA_Oxase/DH_mid-dom"/>
</dbReference>
<accession>M2ZNC4</accession>
<dbReference type="Gene3D" id="1.10.540.10">
    <property type="entry name" value="Acyl-CoA dehydrogenase/oxidase, N-terminal domain"/>
    <property type="match status" value="1"/>
</dbReference>